<feature type="transmembrane region" description="Helical" evidence="1">
    <location>
        <begin position="102"/>
        <end position="120"/>
    </location>
</feature>
<feature type="transmembrane region" description="Helical" evidence="1">
    <location>
        <begin position="18"/>
        <end position="38"/>
    </location>
</feature>
<accession>A0ABR5SG99</accession>
<feature type="transmembrane region" description="Helical" evidence="1">
    <location>
        <begin position="155"/>
        <end position="180"/>
    </location>
</feature>
<sequence>MLLRYAGSSGISAGVRTLVFVAASGLMAVYTVELYLYLTSYAYGDHVEPGIAAISWIFTKGRAVYPPLGSPDRYSFVYGPALFIINGYIMKALGPSILTSKLGGVMAAILAVVLSFLSFRKLSGNQAAFIAAALIILIFMDFPVVTFWQRADPFIIFFVVLALYASTCGSKTAAVIVTGICTGICADLKLHSVLYFIPVAALLYVRFGLAWGIGMYGLGFIVALAPFVIFENISLYNYAMWMRATARHGLELTLFIKNLNFIALKIAAAALIYLYGFKDTVKLRRYMPAIWAFLAVSLAVSVVASKPGAGVHHLLPLIPVMIYLFLAAASTVNVDPSKKNIFIAILISSLIVTTMPALKTPIILYMNIKERAAAPEIFNEVEGIIAAYPSQTIEMGYAGDGTYPLTYYRPLLVFHTGIYSFDAASLMDNVLSGISIPEAAIRAVSECRTGIWLIPRGGQAFSMNGYDKSSGGLFTSTFQSAFTQRYKIVSSTRHFDIWSCTP</sequence>
<name>A0ABR5SG99_9BACT</name>
<evidence type="ECO:0000313" key="3">
    <source>
        <dbReference type="Proteomes" id="UP000060487"/>
    </source>
</evidence>
<evidence type="ECO:0000256" key="1">
    <source>
        <dbReference type="SAM" id="Phobius"/>
    </source>
</evidence>
<feature type="transmembrane region" description="Helical" evidence="1">
    <location>
        <begin position="259"/>
        <end position="277"/>
    </location>
</feature>
<evidence type="ECO:0000313" key="2">
    <source>
        <dbReference type="EMBL" id="KWT85073.1"/>
    </source>
</evidence>
<proteinExistence type="predicted"/>
<keyword evidence="1" id="KW-0812">Transmembrane</keyword>
<feature type="transmembrane region" description="Helical" evidence="1">
    <location>
        <begin position="341"/>
        <end position="358"/>
    </location>
</feature>
<feature type="transmembrane region" description="Helical" evidence="1">
    <location>
        <begin position="216"/>
        <end position="239"/>
    </location>
</feature>
<dbReference type="Proteomes" id="UP000060487">
    <property type="component" value="Unassembled WGS sequence"/>
</dbReference>
<evidence type="ECO:0008006" key="4">
    <source>
        <dbReference type="Google" id="ProtNLM"/>
    </source>
</evidence>
<dbReference type="EMBL" id="LNQR01000065">
    <property type="protein sequence ID" value="KWT85073.1"/>
    <property type="molecule type" value="Genomic_DNA"/>
</dbReference>
<keyword evidence="1" id="KW-1133">Transmembrane helix</keyword>
<keyword evidence="3" id="KW-1185">Reference proteome</keyword>
<gene>
    <name evidence="2" type="ORF">ASN18_1798</name>
</gene>
<comment type="caution">
    <text evidence="2">The sequence shown here is derived from an EMBL/GenBank/DDBJ whole genome shotgun (WGS) entry which is preliminary data.</text>
</comment>
<organism evidence="2 3">
    <name type="scientific">Candidatus Magnetominusculus xianensis</name>
    <dbReference type="NCBI Taxonomy" id="1748249"/>
    <lineage>
        <taxon>Bacteria</taxon>
        <taxon>Pseudomonadati</taxon>
        <taxon>Nitrospirota</taxon>
        <taxon>Nitrospiria</taxon>
        <taxon>Nitrospirales</taxon>
        <taxon>Nitrospiraceae</taxon>
        <taxon>Candidatus Magnetominusculus</taxon>
    </lineage>
</organism>
<keyword evidence="1" id="KW-0472">Membrane</keyword>
<feature type="transmembrane region" description="Helical" evidence="1">
    <location>
        <begin position="126"/>
        <end position="148"/>
    </location>
</feature>
<feature type="transmembrane region" description="Helical" evidence="1">
    <location>
        <begin position="314"/>
        <end position="334"/>
    </location>
</feature>
<feature type="transmembrane region" description="Helical" evidence="1">
    <location>
        <begin position="289"/>
        <end position="308"/>
    </location>
</feature>
<feature type="transmembrane region" description="Helical" evidence="1">
    <location>
        <begin position="192"/>
        <end position="209"/>
    </location>
</feature>
<protein>
    <recommendedName>
        <fullName evidence="4">Glycosyltransferase RgtA/B/C/D-like domain-containing protein</fullName>
    </recommendedName>
</protein>
<reference evidence="2 3" key="1">
    <citation type="submission" date="2015-11" db="EMBL/GenBank/DDBJ databases">
        <authorList>
            <person name="Lin W."/>
        </authorList>
    </citation>
    <scope>NUCLEOTIDE SEQUENCE [LARGE SCALE GENOMIC DNA]</scope>
    <source>
        <strain evidence="2 3">HCH-1</strain>
    </source>
</reference>